<keyword evidence="11" id="KW-0472">Membrane</keyword>
<feature type="binding site" evidence="18">
    <location>
        <position position="425"/>
    </location>
    <ligand>
        <name>an alpha-L-fucosyl-(1-&gt;2)-beta-D-galactosyl derivative</name>
        <dbReference type="ChEBI" id="CHEBI:140327"/>
    </ligand>
</feature>
<name>A0A4W2CXV1_BOBOX</name>
<evidence type="ECO:0000256" key="5">
    <source>
        <dbReference type="ARBA" id="ARBA00022679"/>
    </source>
</evidence>
<evidence type="ECO:0000256" key="18">
    <source>
        <dbReference type="PIRSR" id="PIRSR605076-2"/>
    </source>
</evidence>
<dbReference type="EC" id="2.4.1.87" evidence="13"/>
<dbReference type="Proteomes" id="UP000314981">
    <property type="component" value="Chromosome 11"/>
</dbReference>
<evidence type="ECO:0000256" key="19">
    <source>
        <dbReference type="PIRSR" id="PIRSR605076-3"/>
    </source>
</evidence>
<evidence type="ECO:0000313" key="21">
    <source>
        <dbReference type="Proteomes" id="UP000314981"/>
    </source>
</evidence>
<comment type="catalytic activity">
    <reaction evidence="16">
        <text>a beta-D-galactosyl-(1-&gt;4)-N-acetyl-beta-D-glucosaminyl derivative + UDP-alpha-D-galactose = an alpha-D-galactosyl-(1-&gt;3)-beta-D-galactosyl-(1-&gt;4)-N-acetyl-beta-D-glucosaminyl derivative + UDP + H(+)</text>
        <dbReference type="Rhea" id="RHEA:13013"/>
        <dbReference type="ChEBI" id="CHEBI:15378"/>
        <dbReference type="ChEBI" id="CHEBI:58223"/>
        <dbReference type="ChEBI" id="CHEBI:66914"/>
        <dbReference type="ChEBI" id="CHEBI:133507"/>
        <dbReference type="ChEBI" id="CHEBI:138024"/>
        <dbReference type="EC" id="2.4.1.87"/>
    </reaction>
</comment>
<evidence type="ECO:0000256" key="9">
    <source>
        <dbReference type="ARBA" id="ARBA00022989"/>
    </source>
</evidence>
<dbReference type="PANTHER" id="PTHR10462">
    <property type="entry name" value="GLYCOSYLTRANSFERASE-RELATED"/>
    <property type="match status" value="1"/>
</dbReference>
<evidence type="ECO:0000313" key="20">
    <source>
        <dbReference type="Ensembl" id="ENSBIXP00000016757.1"/>
    </source>
</evidence>
<dbReference type="CDD" id="cd02515">
    <property type="entry name" value="Glyco_transf_6"/>
    <property type="match status" value="1"/>
</dbReference>
<keyword evidence="12 19" id="KW-0464">Manganese</keyword>
<evidence type="ECO:0000256" key="13">
    <source>
        <dbReference type="ARBA" id="ARBA00038937"/>
    </source>
</evidence>
<dbReference type="FunFam" id="3.90.550.10:FF:000022">
    <property type="entry name" value="Histo-blood group ABO system transferase"/>
    <property type="match status" value="1"/>
</dbReference>
<evidence type="ECO:0000256" key="11">
    <source>
        <dbReference type="ARBA" id="ARBA00023136"/>
    </source>
</evidence>
<feature type="binding site" evidence="18">
    <location>
        <begin position="300"/>
        <end position="302"/>
    </location>
    <ligand>
        <name>UDP-N-acetyl-alpha-D-galactosamine</name>
        <dbReference type="ChEBI" id="CHEBI:67138"/>
    </ligand>
</feature>
<organism evidence="20 21">
    <name type="scientific">Bos indicus x Bos taurus</name>
    <name type="common">Hybrid cattle</name>
    <dbReference type="NCBI Taxonomy" id="30522"/>
    <lineage>
        <taxon>Eukaryota</taxon>
        <taxon>Metazoa</taxon>
        <taxon>Chordata</taxon>
        <taxon>Craniata</taxon>
        <taxon>Vertebrata</taxon>
        <taxon>Euteleostomi</taxon>
        <taxon>Mammalia</taxon>
        <taxon>Eutheria</taxon>
        <taxon>Laurasiatheria</taxon>
        <taxon>Artiodactyla</taxon>
        <taxon>Ruminantia</taxon>
        <taxon>Pecora</taxon>
        <taxon>Bovidae</taxon>
        <taxon>Bovinae</taxon>
        <taxon>Bos</taxon>
    </lineage>
</organism>
<feature type="active site" description="Nucleophile" evidence="17">
    <location>
        <position position="483"/>
    </location>
</feature>
<accession>A0A4W2CXV1</accession>
<feature type="binding site" evidence="19">
    <location>
        <position position="391"/>
    </location>
    <ligand>
        <name>Mn(2+)</name>
        <dbReference type="ChEBI" id="CHEBI:29035"/>
    </ligand>
</feature>
<comment type="cofactor">
    <cofactor evidence="19">
        <name>Mn(2+)</name>
        <dbReference type="ChEBI" id="CHEBI:29035"/>
    </cofactor>
    <text evidence="19">Binds 1 Mn(2+) ion per subunit.</text>
</comment>
<feature type="binding site" evidence="18">
    <location>
        <begin position="391"/>
        <end position="393"/>
    </location>
    <ligand>
        <name>UDP-N-acetyl-alpha-D-galactosamine</name>
        <dbReference type="ChEBI" id="CHEBI:67138"/>
    </ligand>
</feature>
<keyword evidence="4" id="KW-0328">Glycosyltransferase</keyword>
<feature type="binding site" evidence="18">
    <location>
        <position position="305"/>
    </location>
    <ligand>
        <name>UDP-N-acetyl-alpha-D-galactosamine</name>
        <dbReference type="ChEBI" id="CHEBI:67138"/>
    </ligand>
</feature>
<evidence type="ECO:0000256" key="2">
    <source>
        <dbReference type="ARBA" id="ARBA00004922"/>
    </source>
</evidence>
<dbReference type="GO" id="GO:0047276">
    <property type="term" value="F:N-acetyllactosaminide 3-alpha-galactosyltransferase activity"/>
    <property type="evidence" value="ECO:0007669"/>
    <property type="project" value="UniProtKB-EC"/>
</dbReference>
<comment type="similarity">
    <text evidence="3">Belongs to the glycosyltransferase 6 family.</text>
</comment>
<evidence type="ECO:0000256" key="6">
    <source>
        <dbReference type="ARBA" id="ARBA00022692"/>
    </source>
</evidence>
<evidence type="ECO:0000256" key="12">
    <source>
        <dbReference type="ARBA" id="ARBA00023211"/>
    </source>
</evidence>
<comment type="subcellular location">
    <subcellularLocation>
        <location evidence="1">Golgi apparatus</location>
        <location evidence="1">Golgi stack membrane</location>
        <topology evidence="1">Single-pass type II membrane protein</topology>
    </subcellularLocation>
</comment>
<dbReference type="Ensembl" id="ENSBIXT00000028856.1">
    <property type="protein sequence ID" value="ENSBIXP00000016757.1"/>
    <property type="gene ID" value="ENSBIXG00000006999.1"/>
</dbReference>
<dbReference type="InterPro" id="IPR005076">
    <property type="entry name" value="Glyco_trans_6"/>
</dbReference>
<keyword evidence="9" id="KW-1133">Transmembrane helix</keyword>
<evidence type="ECO:0000256" key="3">
    <source>
        <dbReference type="ARBA" id="ARBA00010413"/>
    </source>
</evidence>
<evidence type="ECO:0000256" key="17">
    <source>
        <dbReference type="PIRSR" id="PIRSR605076-1"/>
    </source>
</evidence>
<sequence length="534" mass="62134">MGRDPGPSSLQTTTFPLQRDTTLRLKMAEKQLNRMIAQTLERRPRNSKVEKNVSTQRQQAERLEIPILPAGRGGEGRIRGGLSASALLSAEARPEPLRRRWWLCLSFALLLSRPRGLLRLLRNGWVSRGRRWGGEHLASLLPRRETLSQGEPPFLRPRNRDSWKPRVLKWPASCPQEELAWHLHGKTRHFTKSTEKIMNVKGKVILSMLVVSTVIVVFWEYIHSPEGSLFWINPSRNPEVGGSSIQKGWWLPRWFNNGKRPEVVTMTKWKAPVVWEGTYNRAVLDNYYAKQKITVGLTVFAIGRYIEHYLEEFLTSANKHFMVGHPVIFYIMVDDVSRMPLIELGPLRSFKVFKIKPEKRWQDISMMRMKTIGEHIVAHIQHEVDFLFCMDVDQVFQDKFGVETLGESVAQLQAWWYKADPNDFTYERRKESAAYIPFGEGDFYYHAAIFGGTPTQVLNITQECFKGILKDKKNDIEAQWHDESHLNKYFLLNKPTKILSPEYCWDYHIGLPSDIKLVKMSWQTKEYNVVRNNV</sequence>
<dbReference type="SUPFAM" id="SSF53448">
    <property type="entry name" value="Nucleotide-diphospho-sugar transferases"/>
    <property type="match status" value="1"/>
</dbReference>
<keyword evidence="10" id="KW-0333">Golgi apparatus</keyword>
<dbReference type="GO" id="GO:0046872">
    <property type="term" value="F:metal ion binding"/>
    <property type="evidence" value="ECO:0007669"/>
    <property type="project" value="UniProtKB-KW"/>
</dbReference>
<reference evidence="20" key="3">
    <citation type="submission" date="2025-09" db="UniProtKB">
        <authorList>
            <consortium name="Ensembl"/>
        </authorList>
    </citation>
    <scope>IDENTIFICATION</scope>
</reference>
<comment type="pathway">
    <text evidence="2">Protein modification; protein glycosylation.</text>
</comment>
<keyword evidence="7 19" id="KW-0479">Metal-binding</keyword>
<dbReference type="InterPro" id="IPR029044">
    <property type="entry name" value="Nucleotide-diphossugar_trans"/>
</dbReference>
<dbReference type="OMA" id="WWHKERR"/>
<evidence type="ECO:0000256" key="4">
    <source>
        <dbReference type="ARBA" id="ARBA00022676"/>
    </source>
</evidence>
<keyword evidence="6" id="KW-0812">Transmembrane</keyword>
<evidence type="ECO:0000256" key="14">
    <source>
        <dbReference type="ARBA" id="ARBA00040779"/>
    </source>
</evidence>
<evidence type="ECO:0000256" key="16">
    <source>
        <dbReference type="ARBA" id="ARBA00048429"/>
    </source>
</evidence>
<proteinExistence type="inferred from homology"/>
<keyword evidence="21" id="KW-1185">Reference proteome</keyword>
<evidence type="ECO:0000256" key="7">
    <source>
        <dbReference type="ARBA" id="ARBA00022723"/>
    </source>
</evidence>
<keyword evidence="8" id="KW-0735">Signal-anchor</keyword>
<dbReference type="GO" id="GO:0031982">
    <property type="term" value="C:vesicle"/>
    <property type="evidence" value="ECO:0007669"/>
    <property type="project" value="TreeGrafter"/>
</dbReference>
<reference evidence="20 21" key="1">
    <citation type="submission" date="2018-11" db="EMBL/GenBank/DDBJ databases">
        <title>Haplotype-resolved cattle genomes.</title>
        <authorList>
            <person name="Low W.Y."/>
            <person name="Tearle R."/>
            <person name="Bickhart D.M."/>
            <person name="Rosen B.D."/>
            <person name="Koren S."/>
            <person name="Rhie A."/>
            <person name="Hiendleder S."/>
            <person name="Phillippy A.M."/>
            <person name="Smith T.P.L."/>
            <person name="Williams J.L."/>
        </authorList>
    </citation>
    <scope>NUCLEOTIDE SEQUENCE [LARGE SCALE GENOMIC DNA]</scope>
</reference>
<feature type="binding site" evidence="18">
    <location>
        <position position="506"/>
    </location>
    <ligand>
        <name>an alpha-L-fucosyl-(1-&gt;2)-beta-D-galactosyl derivative</name>
        <dbReference type="ChEBI" id="CHEBI:140327"/>
    </ligand>
</feature>
<dbReference type="GO" id="GO:0032580">
    <property type="term" value="C:Golgi cisterna membrane"/>
    <property type="evidence" value="ECO:0007669"/>
    <property type="project" value="UniProtKB-SubCell"/>
</dbReference>
<evidence type="ECO:0000256" key="10">
    <source>
        <dbReference type="ARBA" id="ARBA00023034"/>
    </source>
</evidence>
<protein>
    <recommendedName>
        <fullName evidence="14">N-acetyllactosaminide alpha-1,3-galactosyltransferase</fullName>
        <ecNumber evidence="13">2.4.1.87</ecNumber>
    </recommendedName>
    <alternativeName>
        <fullName evidence="15">UDP-galactose:beta-D-galactosyl-1,4-N-acetyl-D-glucosaminide alpha-1,3-galactosyltransferase</fullName>
    </alternativeName>
</protein>
<evidence type="ECO:0000256" key="15">
    <source>
        <dbReference type="ARBA" id="ARBA00042230"/>
    </source>
</evidence>
<dbReference type="Pfam" id="PF03414">
    <property type="entry name" value="Glyco_transf_6"/>
    <property type="match status" value="1"/>
</dbReference>
<feature type="binding site" evidence="18">
    <location>
        <position position="483"/>
    </location>
    <ligand>
        <name>an alpha-L-fucosyl-(1-&gt;2)-beta-D-galactosyl derivative</name>
        <dbReference type="ChEBI" id="CHEBI:140327"/>
    </ligand>
</feature>
<reference evidence="20" key="2">
    <citation type="submission" date="2025-08" db="UniProtKB">
        <authorList>
            <consortium name="Ensembl"/>
        </authorList>
    </citation>
    <scope>IDENTIFICATION</scope>
</reference>
<evidence type="ECO:0000256" key="8">
    <source>
        <dbReference type="ARBA" id="ARBA00022968"/>
    </source>
</evidence>
<dbReference type="PANTHER" id="PTHR10462:SF26">
    <property type="entry name" value="N-ACETYLLACTOSAMINIDE ALPHA-1,3-GALACTOSYLTRANSFERASE"/>
    <property type="match status" value="1"/>
</dbReference>
<keyword evidence="5" id="KW-0808">Transferase</keyword>
<evidence type="ECO:0000256" key="1">
    <source>
        <dbReference type="ARBA" id="ARBA00004447"/>
    </source>
</evidence>
<dbReference type="GO" id="GO:0005975">
    <property type="term" value="P:carbohydrate metabolic process"/>
    <property type="evidence" value="ECO:0007669"/>
    <property type="project" value="InterPro"/>
</dbReference>
<feature type="binding site" evidence="19">
    <location>
        <position position="393"/>
    </location>
    <ligand>
        <name>Mn(2+)</name>
        <dbReference type="ChEBI" id="CHEBI:29035"/>
    </ligand>
</feature>
<dbReference type="Gene3D" id="3.90.550.10">
    <property type="entry name" value="Spore Coat Polysaccharide Biosynthesis Protein SpsA, Chain A"/>
    <property type="match status" value="1"/>
</dbReference>
<dbReference type="AlphaFoldDB" id="A0A4W2CXV1"/>